<dbReference type="Gene3D" id="3.20.20.70">
    <property type="entry name" value="Aldolase class I"/>
    <property type="match status" value="1"/>
</dbReference>
<reference evidence="2 3" key="1">
    <citation type="submission" date="2017-10" db="EMBL/GenBank/DDBJ databases">
        <title>Sphingobium yanoikuyae S72.</title>
        <authorList>
            <person name="Sanchez E."/>
            <person name="Bustos P."/>
            <person name="Mendoza P."/>
            <person name="Guo X."/>
            <person name="Mendoza A."/>
        </authorList>
    </citation>
    <scope>NUCLEOTIDE SEQUENCE [LARGE SCALE GENOMIC DNA]</scope>
    <source>
        <strain evidence="2 3">S72</strain>
    </source>
</reference>
<dbReference type="Proteomes" id="UP000219422">
    <property type="component" value="Chromosome"/>
</dbReference>
<accession>A0A291MZS8</accession>
<organism evidence="2 3">
    <name type="scientific">Sphingobium yanoikuyae</name>
    <name type="common">Sphingomonas yanoikuyae</name>
    <dbReference type="NCBI Taxonomy" id="13690"/>
    <lineage>
        <taxon>Bacteria</taxon>
        <taxon>Pseudomonadati</taxon>
        <taxon>Pseudomonadota</taxon>
        <taxon>Alphaproteobacteria</taxon>
        <taxon>Sphingomonadales</taxon>
        <taxon>Sphingomonadaceae</taxon>
        <taxon>Sphingobium</taxon>
    </lineage>
</organism>
<evidence type="ECO:0000313" key="2">
    <source>
        <dbReference type="EMBL" id="ATI80664.1"/>
    </source>
</evidence>
<feature type="domain" description="NADH:flavin oxidoreductase/NADH oxidase N-terminal" evidence="1">
    <location>
        <begin position="7"/>
        <end position="366"/>
    </location>
</feature>
<dbReference type="SUPFAM" id="SSF51395">
    <property type="entry name" value="FMN-linked oxidoreductases"/>
    <property type="match status" value="1"/>
</dbReference>
<gene>
    <name evidence="2" type="ORF">A6768_12135</name>
</gene>
<dbReference type="GO" id="GO:0010181">
    <property type="term" value="F:FMN binding"/>
    <property type="evidence" value="ECO:0007669"/>
    <property type="project" value="InterPro"/>
</dbReference>
<dbReference type="AlphaFoldDB" id="A0A291MZS8"/>
<dbReference type="GO" id="GO:0005829">
    <property type="term" value="C:cytosol"/>
    <property type="evidence" value="ECO:0007669"/>
    <property type="project" value="TreeGrafter"/>
</dbReference>
<dbReference type="KEGG" id="sya:A6768_12135"/>
<proteinExistence type="predicted"/>
<name>A0A291MZS8_SPHYA</name>
<dbReference type="CDD" id="cd04747">
    <property type="entry name" value="OYE_like_5_FMN"/>
    <property type="match status" value="1"/>
</dbReference>
<dbReference type="RefSeq" id="WP_097383789.1">
    <property type="nucleotide sequence ID" value="NZ_CP023741.1"/>
</dbReference>
<dbReference type="EMBL" id="CP023741">
    <property type="protein sequence ID" value="ATI80664.1"/>
    <property type="molecule type" value="Genomic_DNA"/>
</dbReference>
<dbReference type="Pfam" id="PF00724">
    <property type="entry name" value="Oxidored_FMN"/>
    <property type="match status" value="1"/>
</dbReference>
<dbReference type="GO" id="GO:0016491">
    <property type="term" value="F:oxidoreductase activity"/>
    <property type="evidence" value="ECO:0007669"/>
    <property type="project" value="InterPro"/>
</dbReference>
<dbReference type="InterPro" id="IPR013785">
    <property type="entry name" value="Aldolase_TIM"/>
</dbReference>
<evidence type="ECO:0000313" key="3">
    <source>
        <dbReference type="Proteomes" id="UP000219422"/>
    </source>
</evidence>
<dbReference type="PANTHER" id="PTHR22893:SF55">
    <property type="entry name" value="OXIDOREDUCTASE-RELATED"/>
    <property type="match status" value="1"/>
</dbReference>
<dbReference type="PANTHER" id="PTHR22893">
    <property type="entry name" value="NADH OXIDOREDUCTASE-RELATED"/>
    <property type="match status" value="1"/>
</dbReference>
<dbReference type="InterPro" id="IPR001155">
    <property type="entry name" value="OxRdtase_FMN_N"/>
</dbReference>
<sequence length="380" mass="41006">MSIIDSLLTPFTLRGLTLPNRVLMSPMTRYRSPLGVPTEEMASYYGRRAATGLGAILTEGVALPHYAAADHPDIPRIDGVDVLAGWRKVVDAVHGAGGRIIPQLWHQGPMWNVEYAGTGTGNPMRPSGIWGPADGLISFRPEGRQASLTPVPPMTDSDIADIIAAYALAARNAVALGADGIAIHGAHGYLIDTFLWDYTNRRDDRWGGDPARRAAFGVAVVQAIRAEIGQDKPIVLRFSQFKMQDYRAVLAETPDALGALLGPLAEAGVDLFDASQRYFDTPIFEGSNLNLAGWAKKLTGKASMTVGGVALDKARGNAKHIDDSQPSVNNLPLLMERFEQGEFDLVAVGRAILNDPDWFSKAKKGQPFLPFDPVNLELLA</sequence>
<dbReference type="InterPro" id="IPR045247">
    <property type="entry name" value="Oye-like"/>
</dbReference>
<evidence type="ECO:0000259" key="1">
    <source>
        <dbReference type="Pfam" id="PF00724"/>
    </source>
</evidence>
<protein>
    <submittedName>
        <fullName evidence="2">12-oxophytodienoate reductase</fullName>
    </submittedName>
</protein>
<dbReference type="GeneID" id="57777577"/>